<dbReference type="Pfam" id="PF10803">
    <property type="entry name" value="GerPB"/>
    <property type="match status" value="1"/>
</dbReference>
<evidence type="ECO:0000313" key="2">
    <source>
        <dbReference type="Proteomes" id="UP001596233"/>
    </source>
</evidence>
<gene>
    <name evidence="1" type="ORF">ACFP56_07215</name>
</gene>
<comment type="caution">
    <text evidence="1">The sequence shown here is derived from an EMBL/GenBank/DDBJ whole genome shotgun (WGS) entry which is preliminary data.</text>
</comment>
<organism evidence="1 2">
    <name type="scientific">Paenibacillus septentrionalis</name>
    <dbReference type="NCBI Taxonomy" id="429342"/>
    <lineage>
        <taxon>Bacteria</taxon>
        <taxon>Bacillati</taxon>
        <taxon>Bacillota</taxon>
        <taxon>Bacilli</taxon>
        <taxon>Bacillales</taxon>
        <taxon>Paenibacillaceae</taxon>
        <taxon>Paenibacillus</taxon>
    </lineage>
</organism>
<keyword evidence="2" id="KW-1185">Reference proteome</keyword>
<dbReference type="EMBL" id="JBHSTE010000002">
    <property type="protein sequence ID" value="MFC6332411.1"/>
    <property type="molecule type" value="Genomic_DNA"/>
</dbReference>
<reference evidence="2" key="1">
    <citation type="journal article" date="2019" name="Int. J. Syst. Evol. Microbiol.">
        <title>The Global Catalogue of Microorganisms (GCM) 10K type strain sequencing project: providing services to taxonomists for standard genome sequencing and annotation.</title>
        <authorList>
            <consortium name="The Broad Institute Genomics Platform"/>
            <consortium name="The Broad Institute Genome Sequencing Center for Infectious Disease"/>
            <person name="Wu L."/>
            <person name="Ma J."/>
        </authorList>
    </citation>
    <scope>NUCLEOTIDE SEQUENCE [LARGE SCALE GENOMIC DNA]</scope>
    <source>
        <strain evidence="2">PCU 280</strain>
    </source>
</reference>
<proteinExistence type="predicted"/>
<accession>A0ABW1V4M7</accession>
<name>A0ABW1V4M7_9BACL</name>
<dbReference type="Proteomes" id="UP001596233">
    <property type="component" value="Unassembled WGS sequence"/>
</dbReference>
<sequence length="68" mass="7422">MFHVQQHIYIGTIRIDSINNSSMLQVGTSGGVNATSYVQGQTSESFSDWADSDVDYFSPSLVPLPNPN</sequence>
<protein>
    <submittedName>
        <fullName evidence="1">Spore germination protein GerPB</fullName>
    </submittedName>
</protein>
<dbReference type="InterPro" id="IPR024255">
    <property type="entry name" value="GerPB"/>
</dbReference>
<dbReference type="RefSeq" id="WP_379232748.1">
    <property type="nucleotide sequence ID" value="NZ_JBHSTE010000002.1"/>
</dbReference>
<evidence type="ECO:0000313" key="1">
    <source>
        <dbReference type="EMBL" id="MFC6332411.1"/>
    </source>
</evidence>